<dbReference type="Proteomes" id="UP000470404">
    <property type="component" value="Unassembled WGS sequence"/>
</dbReference>
<dbReference type="STRING" id="112413.SAMN05421854_105145"/>
<evidence type="ECO:0000313" key="3">
    <source>
        <dbReference type="EMBL" id="SFP39609.1"/>
    </source>
</evidence>
<dbReference type="OrthoDB" id="3581904at2"/>
<gene>
    <name evidence="2" type="ORF">G3I59_31810</name>
    <name evidence="3" type="ORF">SAMN05421854_105145</name>
</gene>
<proteinExistence type="predicted"/>
<protein>
    <submittedName>
        <fullName evidence="3">Uncharacterized protein</fullName>
    </submittedName>
</protein>
<sequence length="99" mass="10625">MPAIESDGHSPGNPRIYELIENAPREGTGVSPTIFAYSQLVDFFKIAGQPVQGPWPPHQQPRPDPAEAEAGPVAVPDPQSEYVPRRRLSIDGPDGAPTS</sequence>
<dbReference type="EMBL" id="FOWC01000005">
    <property type="protein sequence ID" value="SFP39609.1"/>
    <property type="molecule type" value="Genomic_DNA"/>
</dbReference>
<accession>A0A1I5Q094</accession>
<evidence type="ECO:0000313" key="4">
    <source>
        <dbReference type="Proteomes" id="UP000199137"/>
    </source>
</evidence>
<feature type="compositionally biased region" description="Low complexity" evidence="1">
    <location>
        <begin position="68"/>
        <end position="78"/>
    </location>
</feature>
<dbReference type="EMBL" id="JAAGNC010000166">
    <property type="protein sequence ID" value="NEC60047.1"/>
    <property type="molecule type" value="Genomic_DNA"/>
</dbReference>
<organism evidence="3 4">
    <name type="scientific">Amycolatopsis rubida</name>
    <dbReference type="NCBI Taxonomy" id="112413"/>
    <lineage>
        <taxon>Bacteria</taxon>
        <taxon>Bacillati</taxon>
        <taxon>Actinomycetota</taxon>
        <taxon>Actinomycetes</taxon>
        <taxon>Pseudonocardiales</taxon>
        <taxon>Pseudonocardiaceae</taxon>
        <taxon>Amycolatopsis</taxon>
    </lineage>
</organism>
<keyword evidence="5" id="KW-1185">Reference proteome</keyword>
<feature type="region of interest" description="Disordered" evidence="1">
    <location>
        <begin position="49"/>
        <end position="99"/>
    </location>
</feature>
<feature type="compositionally biased region" description="Pro residues" evidence="1">
    <location>
        <begin position="53"/>
        <end position="63"/>
    </location>
</feature>
<reference evidence="3 4" key="1">
    <citation type="submission" date="2016-10" db="EMBL/GenBank/DDBJ databases">
        <authorList>
            <person name="de Groot N.N."/>
        </authorList>
    </citation>
    <scope>NUCLEOTIDE SEQUENCE [LARGE SCALE GENOMIC DNA]</scope>
    <source>
        <strain evidence="3 4">DSM 44637</strain>
    </source>
</reference>
<dbReference type="RefSeq" id="WP_043833798.1">
    <property type="nucleotide sequence ID" value="NZ_FOWC01000005.1"/>
</dbReference>
<evidence type="ECO:0000313" key="5">
    <source>
        <dbReference type="Proteomes" id="UP000470404"/>
    </source>
</evidence>
<evidence type="ECO:0000256" key="1">
    <source>
        <dbReference type="SAM" id="MobiDB-lite"/>
    </source>
</evidence>
<name>A0A1I5Q094_9PSEU</name>
<dbReference type="AlphaFoldDB" id="A0A1I5Q094"/>
<reference evidence="2 5" key="2">
    <citation type="submission" date="2020-01" db="EMBL/GenBank/DDBJ databases">
        <title>Insect and environment-associated Actinomycetes.</title>
        <authorList>
            <person name="Currrie C."/>
            <person name="Chevrette M."/>
            <person name="Carlson C."/>
            <person name="Stubbendieck R."/>
            <person name="Wendt-Pienkowski E."/>
        </authorList>
    </citation>
    <scope>NUCLEOTIDE SEQUENCE [LARGE SCALE GENOMIC DNA]</scope>
    <source>
        <strain evidence="2 5">SID8386</strain>
    </source>
</reference>
<dbReference type="Proteomes" id="UP000199137">
    <property type="component" value="Unassembled WGS sequence"/>
</dbReference>
<evidence type="ECO:0000313" key="2">
    <source>
        <dbReference type="EMBL" id="NEC60047.1"/>
    </source>
</evidence>